<comment type="subcellular location">
    <subcellularLocation>
        <location evidence="1 5">Cell membrane</location>
        <topology evidence="1 5">Multi-pass membrane protein</topology>
    </subcellularLocation>
</comment>
<feature type="transmembrane region" description="Helical" evidence="5">
    <location>
        <begin position="96"/>
        <end position="117"/>
    </location>
</feature>
<dbReference type="SUPFAM" id="SSF161098">
    <property type="entry name" value="MetI-like"/>
    <property type="match status" value="1"/>
</dbReference>
<evidence type="ECO:0000313" key="8">
    <source>
        <dbReference type="Proteomes" id="UP000430120"/>
    </source>
</evidence>
<dbReference type="GO" id="GO:0005886">
    <property type="term" value="C:plasma membrane"/>
    <property type="evidence" value="ECO:0007669"/>
    <property type="project" value="UniProtKB-SubCell"/>
</dbReference>
<evidence type="ECO:0000256" key="4">
    <source>
        <dbReference type="ARBA" id="ARBA00023136"/>
    </source>
</evidence>
<dbReference type="PANTHER" id="PTHR43879:SF1">
    <property type="entry name" value="GLUCOSE IMPORT SYSTEM PERMEASE PROTEIN GLCU"/>
    <property type="match status" value="1"/>
</dbReference>
<dbReference type="PROSITE" id="PS50928">
    <property type="entry name" value="ABC_TM1"/>
    <property type="match status" value="1"/>
</dbReference>
<sequence length="299" mass="32317">MSAPTLTAPALPAAAAPRIDGLRIALWAVLLGLALFFLAPLYVMLSTSLKGMDEIRQGSLLAMPFSPNFAAWAKAWSGACTGTDCSGLKPFFWNSVLMVVPAVLITTALGAINGYVLTKWRFRGSELMFALMLFGVFMPLQVVLLPMSQVLGWLGLASSIWGLTLVHILCGLSSTTLFFRNYYAGLPDELIKAALLDGAGFWRIFWRIVLPLSGPILVVTFIWQFTQIWNDFLFGVVFSDAGTKPITVGLNNLANTSSVVKEYNVDMAAAMIAGLPTLFVYIVAGKYFVRGLTAGAVKG</sequence>
<proteinExistence type="inferred from homology"/>
<feature type="transmembrane region" description="Helical" evidence="5">
    <location>
        <begin position="160"/>
        <end position="183"/>
    </location>
</feature>
<dbReference type="AlphaFoldDB" id="A0A643FH41"/>
<comment type="caution">
    <text evidence="7">The sequence shown here is derived from an EMBL/GenBank/DDBJ whole genome shotgun (WGS) entry which is preliminary data.</text>
</comment>
<dbReference type="Gene3D" id="1.10.3720.10">
    <property type="entry name" value="MetI-like"/>
    <property type="match status" value="1"/>
</dbReference>
<name>A0A643FH41_IDEDE</name>
<comment type="similarity">
    <text evidence="5">Belongs to the binding-protein-dependent transport system permease family.</text>
</comment>
<dbReference type="PANTHER" id="PTHR43879">
    <property type="entry name" value="ABC TRANSPORTER PERMEASE PROTEIN"/>
    <property type="match status" value="1"/>
</dbReference>
<dbReference type="CDD" id="cd06261">
    <property type="entry name" value="TM_PBP2"/>
    <property type="match status" value="1"/>
</dbReference>
<keyword evidence="2 5" id="KW-0812">Transmembrane</keyword>
<feature type="transmembrane region" description="Helical" evidence="5">
    <location>
        <begin position="129"/>
        <end position="154"/>
    </location>
</feature>
<keyword evidence="4 5" id="KW-0472">Membrane</keyword>
<dbReference type="Proteomes" id="UP000430120">
    <property type="component" value="Unassembled WGS sequence"/>
</dbReference>
<evidence type="ECO:0000256" key="3">
    <source>
        <dbReference type="ARBA" id="ARBA00022989"/>
    </source>
</evidence>
<gene>
    <name evidence="7" type="ORF">F7Q92_01135</name>
</gene>
<evidence type="ECO:0000313" key="7">
    <source>
        <dbReference type="EMBL" id="KAB0585123.1"/>
    </source>
</evidence>
<evidence type="ECO:0000256" key="5">
    <source>
        <dbReference type="RuleBase" id="RU363032"/>
    </source>
</evidence>
<dbReference type="EMBL" id="VZPB01000002">
    <property type="protein sequence ID" value="KAB0585123.1"/>
    <property type="molecule type" value="Genomic_DNA"/>
</dbReference>
<evidence type="ECO:0000256" key="2">
    <source>
        <dbReference type="ARBA" id="ARBA00022692"/>
    </source>
</evidence>
<dbReference type="OrthoDB" id="369039at2"/>
<dbReference type="InterPro" id="IPR035906">
    <property type="entry name" value="MetI-like_sf"/>
</dbReference>
<dbReference type="Pfam" id="PF00528">
    <property type="entry name" value="BPD_transp_1"/>
    <property type="match status" value="1"/>
</dbReference>
<keyword evidence="5" id="KW-0813">Transport</keyword>
<feature type="domain" description="ABC transmembrane type-1" evidence="6">
    <location>
        <begin position="92"/>
        <end position="284"/>
    </location>
</feature>
<keyword evidence="8" id="KW-1185">Reference proteome</keyword>
<accession>A0A643FH41</accession>
<protein>
    <submittedName>
        <fullName evidence="7">Carbohydrate ABC transporter permease</fullName>
    </submittedName>
</protein>
<feature type="transmembrane region" description="Helical" evidence="5">
    <location>
        <begin position="25"/>
        <end position="45"/>
    </location>
</feature>
<evidence type="ECO:0000256" key="1">
    <source>
        <dbReference type="ARBA" id="ARBA00004651"/>
    </source>
</evidence>
<dbReference type="GO" id="GO:0055085">
    <property type="term" value="P:transmembrane transport"/>
    <property type="evidence" value="ECO:0007669"/>
    <property type="project" value="InterPro"/>
</dbReference>
<reference evidence="7 8" key="1">
    <citation type="submission" date="2019-09" db="EMBL/GenBank/DDBJ databases">
        <title>Draft genome sequences of 48 bacterial type strains from the CCUG.</title>
        <authorList>
            <person name="Tunovic T."/>
            <person name="Pineiro-Iglesias B."/>
            <person name="Unosson C."/>
            <person name="Inganas E."/>
            <person name="Ohlen M."/>
            <person name="Cardew S."/>
            <person name="Jensie-Markopoulos S."/>
            <person name="Salva-Serra F."/>
            <person name="Jaen-Luchoro D."/>
            <person name="Karlsson R."/>
            <person name="Svensson-Stadler L."/>
            <person name="Chun J."/>
            <person name="Moore E."/>
        </authorList>
    </citation>
    <scope>NUCLEOTIDE SEQUENCE [LARGE SCALE GENOMIC DNA]</scope>
    <source>
        <strain evidence="7 8">CCUG 30977</strain>
    </source>
</reference>
<keyword evidence="3 5" id="KW-1133">Transmembrane helix</keyword>
<evidence type="ECO:0000259" key="6">
    <source>
        <dbReference type="PROSITE" id="PS50928"/>
    </source>
</evidence>
<feature type="transmembrane region" description="Helical" evidence="5">
    <location>
        <begin position="204"/>
        <end position="225"/>
    </location>
</feature>
<feature type="transmembrane region" description="Helical" evidence="5">
    <location>
        <begin position="267"/>
        <end position="289"/>
    </location>
</feature>
<dbReference type="InterPro" id="IPR000515">
    <property type="entry name" value="MetI-like"/>
</dbReference>
<organism evidence="7 8">
    <name type="scientific">Ideonella dechloratans</name>
    <dbReference type="NCBI Taxonomy" id="36863"/>
    <lineage>
        <taxon>Bacteria</taxon>
        <taxon>Pseudomonadati</taxon>
        <taxon>Pseudomonadota</taxon>
        <taxon>Betaproteobacteria</taxon>
        <taxon>Burkholderiales</taxon>
        <taxon>Sphaerotilaceae</taxon>
        <taxon>Ideonella</taxon>
    </lineage>
</organism>